<evidence type="ECO:0000313" key="3">
    <source>
        <dbReference type="Proteomes" id="UP000186817"/>
    </source>
</evidence>
<dbReference type="OrthoDB" id="437249at2759"/>
<dbReference type="Proteomes" id="UP000186817">
    <property type="component" value="Unassembled WGS sequence"/>
</dbReference>
<dbReference type="AlphaFoldDB" id="A0A1Q9DD09"/>
<name>A0A1Q9DD09_SYMMI</name>
<feature type="region of interest" description="Disordered" evidence="1">
    <location>
        <begin position="303"/>
        <end position="323"/>
    </location>
</feature>
<organism evidence="2 3">
    <name type="scientific">Symbiodinium microadriaticum</name>
    <name type="common">Dinoflagellate</name>
    <name type="synonym">Zooxanthella microadriatica</name>
    <dbReference type="NCBI Taxonomy" id="2951"/>
    <lineage>
        <taxon>Eukaryota</taxon>
        <taxon>Sar</taxon>
        <taxon>Alveolata</taxon>
        <taxon>Dinophyceae</taxon>
        <taxon>Suessiales</taxon>
        <taxon>Symbiodiniaceae</taxon>
        <taxon>Symbiodinium</taxon>
    </lineage>
</organism>
<keyword evidence="3" id="KW-1185">Reference proteome</keyword>
<reference evidence="2 3" key="1">
    <citation type="submission" date="2016-02" db="EMBL/GenBank/DDBJ databases">
        <title>Genome analysis of coral dinoflagellate symbionts highlights evolutionary adaptations to a symbiotic lifestyle.</title>
        <authorList>
            <person name="Aranda M."/>
            <person name="Li Y."/>
            <person name="Liew Y.J."/>
            <person name="Baumgarten S."/>
            <person name="Simakov O."/>
            <person name="Wilson M."/>
            <person name="Piel J."/>
            <person name="Ashoor H."/>
            <person name="Bougouffa S."/>
            <person name="Bajic V.B."/>
            <person name="Ryu T."/>
            <person name="Ravasi T."/>
            <person name="Bayer T."/>
            <person name="Micklem G."/>
            <person name="Kim H."/>
            <person name="Bhak J."/>
            <person name="Lajeunesse T.C."/>
            <person name="Voolstra C.R."/>
        </authorList>
    </citation>
    <scope>NUCLEOTIDE SEQUENCE [LARGE SCALE GENOMIC DNA]</scope>
    <source>
        <strain evidence="2 3">CCMP2467</strain>
    </source>
</reference>
<feature type="compositionally biased region" description="Basic and acidic residues" evidence="1">
    <location>
        <begin position="16"/>
        <end position="25"/>
    </location>
</feature>
<protein>
    <submittedName>
        <fullName evidence="2">Uncharacterized protein</fullName>
    </submittedName>
</protein>
<feature type="region of interest" description="Disordered" evidence="1">
    <location>
        <begin position="103"/>
        <end position="163"/>
    </location>
</feature>
<feature type="region of interest" description="Disordered" evidence="1">
    <location>
        <begin position="1"/>
        <end position="38"/>
    </location>
</feature>
<comment type="caution">
    <text evidence="2">The sequence shown here is derived from an EMBL/GenBank/DDBJ whole genome shotgun (WGS) entry which is preliminary data.</text>
</comment>
<gene>
    <name evidence="2" type="ORF">AK812_SmicGene25154</name>
</gene>
<accession>A0A1Q9DD09</accession>
<dbReference type="EMBL" id="LSRX01000598">
    <property type="protein sequence ID" value="OLP92995.1"/>
    <property type="molecule type" value="Genomic_DNA"/>
</dbReference>
<sequence>MESRARLGKSAACHELTAHGGKEEHEESDEAAQGRPEAGFKGANGIFIDYMSRNARSKHPMMRWLLADQASRQKMAQQVSKREVGKKTLRSYKSAVLGSSLGNGYQKGTGTRGRQRRRSMAGSGKHGSVYFGGLSRGDTPPKEIPTLGAAGGRPRVSEMTEKERLKDCPYARDANARVLARHECMSRDVINKSDVPPGPVMFKKDYDRCLVTEDLERAQPVLSHPTSHTGMPIPWKLVSKPEPEPIPRSSPKAVYPPLRRRVQDLSLRTSDIDYAQPKKPTIRPRKRSTCIVDLLTTSYQFASSEVPPQPPYRSSGRSATDVSDIHGCTVRPLVPVRRHYRDTMRVEDEFRSQHKLRRPRPQQDARDLVNFERLEWNLMDLLTKFWKSKKHPLWVTPTDALQQIVRRIYMQHSMELAAQLSKLRK</sequence>
<proteinExistence type="predicted"/>
<evidence type="ECO:0000256" key="1">
    <source>
        <dbReference type="SAM" id="MobiDB-lite"/>
    </source>
</evidence>
<evidence type="ECO:0000313" key="2">
    <source>
        <dbReference type="EMBL" id="OLP92995.1"/>
    </source>
</evidence>